<reference evidence="1 2" key="1">
    <citation type="submission" date="2018-11" db="EMBL/GenBank/DDBJ databases">
        <title>Genomic Encyclopedia of Type Strains, Phase IV (KMG-IV): sequencing the most valuable type-strain genomes for metagenomic binning, comparative biology and taxonomic classification.</title>
        <authorList>
            <person name="Goeker M."/>
        </authorList>
    </citation>
    <scope>NUCLEOTIDE SEQUENCE [LARGE SCALE GENOMIC DNA]</scope>
    <source>
        <strain evidence="1 2">DSM 18090</strain>
    </source>
</reference>
<accession>A0A3N5BXP2</accession>
<sequence length="35" mass="4114">MPFCHMGLLDEKLKIENKFVILENKLPNLDNKLSK</sequence>
<organism evidence="1 2">
    <name type="scientific">Aquisalibacillus elongatus</name>
    <dbReference type="NCBI Taxonomy" id="485577"/>
    <lineage>
        <taxon>Bacteria</taxon>
        <taxon>Bacillati</taxon>
        <taxon>Bacillota</taxon>
        <taxon>Bacilli</taxon>
        <taxon>Bacillales</taxon>
        <taxon>Bacillaceae</taxon>
        <taxon>Aquisalibacillus</taxon>
    </lineage>
</organism>
<keyword evidence="2" id="KW-1185">Reference proteome</keyword>
<dbReference type="AlphaFoldDB" id="A0A3N5BXP2"/>
<protein>
    <submittedName>
        <fullName evidence="1">Uncharacterized protein</fullName>
    </submittedName>
</protein>
<gene>
    <name evidence="1" type="ORF">EDC24_2603</name>
</gene>
<dbReference type="Proteomes" id="UP000276443">
    <property type="component" value="Unassembled WGS sequence"/>
</dbReference>
<dbReference type="EMBL" id="RKRF01000012">
    <property type="protein sequence ID" value="RPF50635.1"/>
    <property type="molecule type" value="Genomic_DNA"/>
</dbReference>
<proteinExistence type="predicted"/>
<comment type="caution">
    <text evidence="1">The sequence shown here is derived from an EMBL/GenBank/DDBJ whole genome shotgun (WGS) entry which is preliminary data.</text>
</comment>
<name>A0A3N5BXP2_9BACI</name>
<evidence type="ECO:0000313" key="1">
    <source>
        <dbReference type="EMBL" id="RPF50635.1"/>
    </source>
</evidence>
<evidence type="ECO:0000313" key="2">
    <source>
        <dbReference type="Proteomes" id="UP000276443"/>
    </source>
</evidence>